<evidence type="ECO:0000256" key="7">
    <source>
        <dbReference type="ARBA" id="ARBA00023136"/>
    </source>
</evidence>
<evidence type="ECO:0000256" key="1">
    <source>
        <dbReference type="ARBA" id="ARBA00004283"/>
    </source>
</evidence>
<feature type="region of interest" description="Disordered" evidence="11">
    <location>
        <begin position="1117"/>
        <end position="1179"/>
    </location>
</feature>
<evidence type="ECO:0000256" key="6">
    <source>
        <dbReference type="ARBA" id="ARBA00023054"/>
    </source>
</evidence>
<evidence type="ECO:0000256" key="3">
    <source>
        <dbReference type="ARBA" id="ARBA00018998"/>
    </source>
</evidence>
<feature type="transmembrane region" description="Helical" evidence="12">
    <location>
        <begin position="1008"/>
        <end position="1030"/>
    </location>
</feature>
<reference evidence="15 16" key="1">
    <citation type="submission" date="2018-03" db="EMBL/GenBank/DDBJ databases">
        <title>Draft genome sequence of Rohu Carp (Labeo rohita).</title>
        <authorList>
            <person name="Das P."/>
            <person name="Kushwaha B."/>
            <person name="Joshi C.G."/>
            <person name="Kumar D."/>
            <person name="Nagpure N.S."/>
            <person name="Sahoo L."/>
            <person name="Das S.P."/>
            <person name="Bit A."/>
            <person name="Patnaik S."/>
            <person name="Meher P.K."/>
            <person name="Jayasankar P."/>
            <person name="Koringa P.G."/>
            <person name="Patel N.V."/>
            <person name="Hinsu A.T."/>
            <person name="Kumar R."/>
            <person name="Pandey M."/>
            <person name="Agarwal S."/>
            <person name="Srivastava S."/>
            <person name="Singh M."/>
            <person name="Iquebal M.A."/>
            <person name="Jaiswal S."/>
            <person name="Angadi U.B."/>
            <person name="Kumar N."/>
            <person name="Raza M."/>
            <person name="Shah T.M."/>
            <person name="Rai A."/>
            <person name="Jena J.K."/>
        </authorList>
    </citation>
    <scope>NUCLEOTIDE SEQUENCE [LARGE SCALE GENOMIC DNA]</scope>
    <source>
        <strain evidence="15">DASCIFA01</strain>
        <tissue evidence="15">Testis</tissue>
    </source>
</reference>
<feature type="domain" description="F-BAR" evidence="14">
    <location>
        <begin position="25"/>
        <end position="271"/>
    </location>
</feature>
<evidence type="ECO:0000256" key="10">
    <source>
        <dbReference type="SAM" id="Coils"/>
    </source>
</evidence>
<feature type="region of interest" description="Disordered" evidence="11">
    <location>
        <begin position="276"/>
        <end position="325"/>
    </location>
</feature>
<dbReference type="FunFam" id="1.20.1270.60:FF:000016">
    <property type="entry name" value="FCH domain only protein 2"/>
    <property type="match status" value="1"/>
</dbReference>
<comment type="subcellular location">
    <subcellularLocation>
        <location evidence="1">Membrane</location>
        <location evidence="1">Clathrin-coated pit</location>
        <topology evidence="1">Peripheral membrane protein</topology>
        <orientation evidence="1">Cytoplasmic side</orientation>
    </subcellularLocation>
</comment>
<dbReference type="FunFam" id="2.60.40.1170:FF:000005">
    <property type="entry name" value="SH3-containing GRB2-like protein 3-interacting protein 1 isoform X3"/>
    <property type="match status" value="1"/>
</dbReference>
<organism evidence="15 16">
    <name type="scientific">Labeo rohita</name>
    <name type="common">Indian major carp</name>
    <name type="synonym">Cyprinus rohita</name>
    <dbReference type="NCBI Taxonomy" id="84645"/>
    <lineage>
        <taxon>Eukaryota</taxon>
        <taxon>Metazoa</taxon>
        <taxon>Chordata</taxon>
        <taxon>Craniata</taxon>
        <taxon>Vertebrata</taxon>
        <taxon>Euteleostomi</taxon>
        <taxon>Actinopterygii</taxon>
        <taxon>Neopterygii</taxon>
        <taxon>Teleostei</taxon>
        <taxon>Ostariophysi</taxon>
        <taxon>Cypriniformes</taxon>
        <taxon>Cyprinidae</taxon>
        <taxon>Labeoninae</taxon>
        <taxon>Labeonini</taxon>
        <taxon>Labeo</taxon>
    </lineage>
</organism>
<dbReference type="STRING" id="84645.A0A498NEP2"/>
<comment type="similarity">
    <text evidence="2">Belongs to the FCHO family.</text>
</comment>
<dbReference type="SMART" id="SM00055">
    <property type="entry name" value="FCH"/>
    <property type="match status" value="1"/>
</dbReference>
<dbReference type="InterPro" id="IPR027267">
    <property type="entry name" value="AH/BAR_dom_sf"/>
</dbReference>
<feature type="compositionally biased region" description="Low complexity" evidence="11">
    <location>
        <begin position="1154"/>
        <end position="1165"/>
    </location>
</feature>
<feature type="compositionally biased region" description="Basic and acidic residues" evidence="11">
    <location>
        <begin position="1128"/>
        <end position="1146"/>
    </location>
</feature>
<dbReference type="InterPro" id="IPR018808">
    <property type="entry name" value="Muniscin_C"/>
</dbReference>
<gene>
    <name evidence="15" type="ORF">ROHU_005282</name>
</gene>
<feature type="region of interest" description="Disordered" evidence="11">
    <location>
        <begin position="533"/>
        <end position="656"/>
    </location>
</feature>
<keyword evidence="6 9" id="KW-0175">Coiled coil</keyword>
<evidence type="ECO:0000256" key="9">
    <source>
        <dbReference type="PROSITE-ProRule" id="PRU01077"/>
    </source>
</evidence>
<keyword evidence="8" id="KW-0168">Coated pit</keyword>
<dbReference type="GO" id="GO:0048268">
    <property type="term" value="P:clathrin coat assembly"/>
    <property type="evidence" value="ECO:0007669"/>
    <property type="project" value="TreeGrafter"/>
</dbReference>
<dbReference type="InterPro" id="IPR036168">
    <property type="entry name" value="AP2_Mu_C_sf"/>
</dbReference>
<dbReference type="InterPro" id="IPR054713">
    <property type="entry name" value="GMIP/FCHO2-like_FCH"/>
</dbReference>
<dbReference type="Gene3D" id="1.20.1270.60">
    <property type="entry name" value="Arfaptin homology (AH) domain/BAR domain"/>
    <property type="match status" value="1"/>
</dbReference>
<dbReference type="GO" id="GO:0098793">
    <property type="term" value="C:presynapse"/>
    <property type="evidence" value="ECO:0007669"/>
    <property type="project" value="GOC"/>
</dbReference>
<dbReference type="SUPFAM" id="SSF103657">
    <property type="entry name" value="BAR/IMD domain-like"/>
    <property type="match status" value="1"/>
</dbReference>
<dbReference type="PANTHER" id="PTHR23065:SF8">
    <property type="entry name" value="F-BAR DOMAIN ONLY PROTEIN 2"/>
    <property type="match status" value="1"/>
</dbReference>
<dbReference type="Pfam" id="PF15029">
    <property type="entry name" value="TMEM174"/>
    <property type="match status" value="1"/>
</dbReference>
<name>A0A498NEP2_LABRO</name>
<dbReference type="AlphaFoldDB" id="A0A498NEP2"/>
<keyword evidence="17" id="KW-1267">Proteomics identification</keyword>
<dbReference type="GO" id="GO:0005886">
    <property type="term" value="C:plasma membrane"/>
    <property type="evidence" value="ECO:0007669"/>
    <property type="project" value="TreeGrafter"/>
</dbReference>
<evidence type="ECO:0000256" key="11">
    <source>
        <dbReference type="SAM" id="MobiDB-lite"/>
    </source>
</evidence>
<protein>
    <recommendedName>
        <fullName evidence="3">F-BAR domain only protein 2</fullName>
    </recommendedName>
</protein>
<feature type="compositionally biased region" description="Polar residues" evidence="11">
    <location>
        <begin position="393"/>
        <end position="404"/>
    </location>
</feature>
<evidence type="ECO:0000259" key="14">
    <source>
        <dbReference type="PROSITE" id="PS51741"/>
    </source>
</evidence>
<accession>A0A498NEP2</accession>
<evidence type="ECO:0000256" key="8">
    <source>
        <dbReference type="ARBA" id="ARBA00023176"/>
    </source>
</evidence>
<feature type="compositionally biased region" description="Low complexity" evidence="11">
    <location>
        <begin position="379"/>
        <end position="390"/>
    </location>
</feature>
<dbReference type="InterPro" id="IPR027835">
    <property type="entry name" value="TMEM174"/>
</dbReference>
<dbReference type="InterPro" id="IPR031160">
    <property type="entry name" value="F_BAR_dom"/>
</dbReference>
<keyword evidence="7 12" id="KW-0472">Membrane</keyword>
<proteinExistence type="evidence at protein level"/>
<keyword evidence="5" id="KW-0254">Endocytosis</keyword>
<dbReference type="PANTHER" id="PTHR23065">
    <property type="entry name" value="PROLINE-SERINE-THREONINE PHOSPHATASE INTERACTING PROTEIN 1"/>
    <property type="match status" value="1"/>
</dbReference>
<dbReference type="Proteomes" id="UP000290572">
    <property type="component" value="Unassembled WGS sequence"/>
</dbReference>
<feature type="domain" description="MHD" evidence="13">
    <location>
        <begin position="663"/>
        <end position="936"/>
    </location>
</feature>
<feature type="compositionally biased region" description="Polar residues" evidence="11">
    <location>
        <begin position="647"/>
        <end position="656"/>
    </location>
</feature>
<dbReference type="GO" id="GO:0072583">
    <property type="term" value="P:clathrin-dependent endocytosis"/>
    <property type="evidence" value="ECO:0007669"/>
    <property type="project" value="TreeGrafter"/>
</dbReference>
<dbReference type="GO" id="GO:0005905">
    <property type="term" value="C:clathrin-coated pit"/>
    <property type="evidence" value="ECO:0007669"/>
    <property type="project" value="UniProtKB-SubCell"/>
</dbReference>
<dbReference type="EMBL" id="QBIY01011852">
    <property type="protein sequence ID" value="RXN28707.1"/>
    <property type="molecule type" value="Genomic_DNA"/>
</dbReference>
<sequence>MLRMNMVDQSALRSQLDAIQTMTAMIVEKPKVGDKNSGFDVLYHNMKHGQISSKELSDFIRERATIEEAYSRSMTKLAKTASNCSQLGTFAPVWDVFKQSTEKLAACHMELVRKLQELIKEVQKYVEEQAKNHKKTKEEVSSTLEAVQNIQSVSQALQKSKENYINKTLEQERMRKEGATQRDLDKAGLKVKKATETYKSYVEKYATAKTEFEQRMTETAQKFQGIEEEHVLRMQEIIHSYCQSVEETHIQIGEVQEEFVKNMENTSVESLIQKLAESKGTGKERPGAKPRKRKTFAIPGRRRDKDTDSTESAEVEAVNASNGAPPGFYGAIDLHNANVPQLDEEGFCDELARPKIPQTSFNDRLASNDLLSLDPFGPTSTSSTSSIPHSSEVDLQSEPTSPSAVSLEVNEAPAFPLPSKLPPPAGLAKPCTPPFAALSSPPSTSPWEFPDEVVAPLHPGPTRAMSVPPALQAAPKDFATHKPPLSAPATGPDALSSWAQSQWIAFNDAFVPCRGLSHQPARPRSVPVSQQLKLFSRDPADPFGSFGREESAPSLKETPTQPMQDVPPPNRPTTPLGTATIVPPPRPLSRPKLPAGKLTGINETGRPFSPPKMSNSSPPPAAPLARAESSSSLSSNTSLSASNTPTVGTSRGPSPVTLASQDALPIAVAFTESVNAYFKGADPSKCIVKITGDMTLSFPSGIIKIFTSTPSPAVLSFKLSNTSRLEQVMPNQQLLHSDSSQSDTNTKDFWLNMPALTAYLRKSSEQNPTASYYNVDVLKYQVCSNGIQSTPLNLVVYWKCTPSTTDLRVDYRYNPEAMQPPAALTNVQVLVPVNGGVTNMQSLPNAIWNAEQSKSLWKLSDISDKSENEGSGSLRAKFELTDGPSIPATLAVQFFSEGSTLSGVDMELVGSGYRLSLNKKRFATGGLFPLEDKDTHAIVCRLDTVLHMNHRGEMSQAPSASGSQVSDRDKAGATLLFSGVFLGLVGMTFTTMGWTYYNDSYSYEWTQLLGPILLSVGGTFVLISICKFQMLSCLSCEQNSGERTPESEPLPPLSGPSFVFTRLSQPITFHRATVVQYIPPPYTSVVPDQNLGPINGPVKSHQPLEVPVSTPPQYYSVYPMENPGFNSGEHDNATAEQRENRNRSVSEEEEEGRASTPDSASSPPAYEDLFATSSCDSYS</sequence>
<evidence type="ECO:0000256" key="5">
    <source>
        <dbReference type="ARBA" id="ARBA00022583"/>
    </source>
</evidence>
<dbReference type="PROSITE" id="PS51741">
    <property type="entry name" value="F_BAR"/>
    <property type="match status" value="1"/>
</dbReference>
<feature type="compositionally biased region" description="Basic and acidic residues" evidence="11">
    <location>
        <begin position="276"/>
        <end position="287"/>
    </location>
</feature>
<feature type="transmembrane region" description="Helical" evidence="12">
    <location>
        <begin position="975"/>
        <end position="996"/>
    </location>
</feature>
<dbReference type="GO" id="GO:0048488">
    <property type="term" value="P:synaptic vesicle endocytosis"/>
    <property type="evidence" value="ECO:0007669"/>
    <property type="project" value="TreeGrafter"/>
</dbReference>
<evidence type="ECO:0000259" key="13">
    <source>
        <dbReference type="PROSITE" id="PS51072"/>
    </source>
</evidence>
<keyword evidence="4" id="KW-0597">Phosphoprotein</keyword>
<evidence type="ECO:0000313" key="15">
    <source>
        <dbReference type="EMBL" id="RXN28707.1"/>
    </source>
</evidence>
<evidence type="ECO:0000256" key="2">
    <source>
        <dbReference type="ARBA" id="ARBA00011064"/>
    </source>
</evidence>
<evidence type="ECO:0000256" key="12">
    <source>
        <dbReference type="SAM" id="Phobius"/>
    </source>
</evidence>
<feature type="region of interest" description="Disordered" evidence="11">
    <location>
        <begin position="372"/>
        <end position="468"/>
    </location>
</feature>
<dbReference type="GO" id="GO:0030136">
    <property type="term" value="C:clathrin-coated vesicle"/>
    <property type="evidence" value="ECO:0007669"/>
    <property type="project" value="TreeGrafter"/>
</dbReference>
<dbReference type="PROSITE" id="PS51072">
    <property type="entry name" value="MHD"/>
    <property type="match status" value="1"/>
</dbReference>
<feature type="compositionally biased region" description="Pro residues" evidence="11">
    <location>
        <begin position="415"/>
        <end position="425"/>
    </location>
</feature>
<dbReference type="Pfam" id="PF22699">
    <property type="entry name" value="GMIP-like_FCH"/>
    <property type="match status" value="1"/>
</dbReference>
<dbReference type="InterPro" id="IPR028565">
    <property type="entry name" value="MHD"/>
</dbReference>
<evidence type="ECO:0007829" key="17">
    <source>
        <dbReference type="PeptideAtlas" id="A0A498NEP2"/>
    </source>
</evidence>
<dbReference type="InterPro" id="IPR001060">
    <property type="entry name" value="FCH_dom"/>
</dbReference>
<dbReference type="GO" id="GO:0060028">
    <property type="term" value="P:convergent extension involved in axis elongation"/>
    <property type="evidence" value="ECO:0007669"/>
    <property type="project" value="UniProtKB-ARBA"/>
</dbReference>
<evidence type="ECO:0000256" key="4">
    <source>
        <dbReference type="ARBA" id="ARBA00022553"/>
    </source>
</evidence>
<evidence type="ECO:0000313" key="16">
    <source>
        <dbReference type="Proteomes" id="UP000290572"/>
    </source>
</evidence>
<comment type="caution">
    <text evidence="15">The sequence shown here is derived from an EMBL/GenBank/DDBJ whole genome shotgun (WGS) entry which is preliminary data.</text>
</comment>
<keyword evidence="12" id="KW-0812">Transmembrane</keyword>
<keyword evidence="16" id="KW-1185">Reference proteome</keyword>
<dbReference type="SUPFAM" id="SSF49447">
    <property type="entry name" value="Second domain of Mu2 adaptin subunit (ap50) of ap2 adaptor"/>
    <property type="match status" value="1"/>
</dbReference>
<dbReference type="Pfam" id="PF10291">
    <property type="entry name" value="muHD"/>
    <property type="match status" value="1"/>
</dbReference>
<dbReference type="InterPro" id="IPR030122">
    <property type="entry name" value="FCHo2_F-BAR"/>
</dbReference>
<feature type="compositionally biased region" description="Low complexity" evidence="11">
    <location>
        <begin position="623"/>
        <end position="646"/>
    </location>
</feature>
<feature type="coiled-coil region" evidence="10">
    <location>
        <begin position="108"/>
        <end position="139"/>
    </location>
</feature>
<keyword evidence="12" id="KW-1133">Transmembrane helix</keyword>
<dbReference type="CDD" id="cd07673">
    <property type="entry name" value="F-BAR_FCHO2"/>
    <property type="match status" value="1"/>
</dbReference>